<name>C0NB54_AJECG</name>
<accession>C0NB54</accession>
<dbReference type="EMBL" id="GG663363">
    <property type="protein sequence ID" value="EEH10895.1"/>
    <property type="molecule type" value="Genomic_DNA"/>
</dbReference>
<proteinExistence type="predicted"/>
<dbReference type="AlphaFoldDB" id="C0NB54"/>
<protein>
    <submittedName>
        <fullName evidence="1">Uncharacterized protein</fullName>
    </submittedName>
</protein>
<dbReference type="InParanoid" id="C0NB54"/>
<evidence type="ECO:0000313" key="2">
    <source>
        <dbReference type="Proteomes" id="UP000001631"/>
    </source>
</evidence>
<dbReference type="HOGENOM" id="CLU_1578054_0_0_1"/>
<gene>
    <name evidence="1" type="ORF">HCBG_00350</name>
</gene>
<reference evidence="1" key="1">
    <citation type="submission" date="2009-02" db="EMBL/GenBank/DDBJ databases">
        <title>The Genome Sequence of Ajellomyces capsulatus strain G186AR.</title>
        <authorList>
            <consortium name="The Broad Institute Genome Sequencing Platform"/>
            <person name="Champion M."/>
            <person name="Cuomo C."/>
            <person name="Ma L.-J."/>
            <person name="Henn M.R."/>
            <person name="Sil A."/>
            <person name="Goldman B."/>
            <person name="Young S.K."/>
            <person name="Kodira C.D."/>
            <person name="Zeng Q."/>
            <person name="Koehrsen M."/>
            <person name="Alvarado L."/>
            <person name="Berlin A."/>
            <person name="Borenstein D."/>
            <person name="Chen Z."/>
            <person name="Engels R."/>
            <person name="Freedman E."/>
            <person name="Gellesch M."/>
            <person name="Goldberg J."/>
            <person name="Griggs A."/>
            <person name="Gujja S."/>
            <person name="Heiman D."/>
            <person name="Hepburn T."/>
            <person name="Howarth C."/>
            <person name="Jen D."/>
            <person name="Larson L."/>
            <person name="Lewis B."/>
            <person name="Mehta T."/>
            <person name="Park D."/>
            <person name="Pearson M."/>
            <person name="Roberts A."/>
            <person name="Saif S."/>
            <person name="Shea T."/>
            <person name="Shenoy N."/>
            <person name="Sisk P."/>
            <person name="Stolte C."/>
            <person name="Sykes S."/>
            <person name="Walk T."/>
            <person name="White J."/>
            <person name="Yandava C."/>
            <person name="Klein B."/>
            <person name="McEwen J.G."/>
            <person name="Puccia R."/>
            <person name="Goldman G.H."/>
            <person name="Felipe M.S."/>
            <person name="Nino-Vega G."/>
            <person name="San-Blas G."/>
            <person name="Taylor J."/>
            <person name="Mendoza L."/>
            <person name="Galagan J."/>
            <person name="Nusbaum C."/>
            <person name="Birren B."/>
        </authorList>
    </citation>
    <scope>NUCLEOTIDE SEQUENCE</scope>
    <source>
        <strain evidence="1">G186AR</strain>
    </source>
</reference>
<dbReference type="GeneID" id="69033367"/>
<sequence length="169" mass="19434">MTFSQGELDYVREHLRRSIVAVYYDGGGLYFEMRKELLIFVSSPRVTPRIRCIISLWGIADRSIAGSIYRHLSQSSPEIAVLVSRFYRLLIKHPTKADWIPCMIRPDSNLYLRTVYFGQSELCYRYIPEPICVGSRVAKDFIDIDILKMTCAGQAPPLEMAIVTKTFDD</sequence>
<organism evidence="1 2">
    <name type="scientific">Ajellomyces capsulatus (strain G186AR / H82 / ATCC MYA-2454 / RMSCC 2432)</name>
    <name type="common">Darling's disease fungus</name>
    <name type="synonym">Histoplasma capsulatum</name>
    <dbReference type="NCBI Taxonomy" id="447093"/>
    <lineage>
        <taxon>Eukaryota</taxon>
        <taxon>Fungi</taxon>
        <taxon>Dikarya</taxon>
        <taxon>Ascomycota</taxon>
        <taxon>Pezizomycotina</taxon>
        <taxon>Eurotiomycetes</taxon>
        <taxon>Eurotiomycetidae</taxon>
        <taxon>Onygenales</taxon>
        <taxon>Ajellomycetaceae</taxon>
        <taxon>Histoplasma</taxon>
    </lineage>
</organism>
<dbReference type="RefSeq" id="XP_045291375.1">
    <property type="nucleotide sequence ID" value="XM_045427400.1"/>
</dbReference>
<evidence type="ECO:0000313" key="1">
    <source>
        <dbReference type="EMBL" id="EEH10895.1"/>
    </source>
</evidence>
<dbReference type="Proteomes" id="UP000001631">
    <property type="component" value="Unassembled WGS sequence"/>
</dbReference>
<keyword evidence="2" id="KW-1185">Reference proteome</keyword>